<sequence length="664" mass="70512">MTFCFDGIRGTVSAYGGAVKTTIPYGSWPSPLTAAAVAAASPRIEGARFVGDDIWWGESVPDEGGRTTVCRRSALGEAPGPIEVVLPAPWNARSRVHEYGGGAWTVTADGALAFVHNDDQRVWLMSDGDGPWPVTPADRGMRFGGLTWQRGRLLAIRETHRPGSPPHRDIVEVPLDRTAAWDERAILSLTEDSDFLAQPALSSDGTHLAWIAWDHPHMPWDTTELRVGRLEDGLVAEWATIAGGDGTAPLQPVWTGEDDLVYSDDPSGRWNLWRLRLTADLHHGPIAPADADTGGALWGLALKWFAVLEDGRIVAVRTNGDDQLVVAAPDGAATTLEIGAAANINIEDVRGSQVLLTASGARGSAELWLVDANEPASAALIAGGSSPWGAEWMPVPRAVTFDGPHGPVHAFDYAPTNPEVDAPDGELPPYVVFVHGGPTSHVGAAASGKIAYLTSRGVGVLDVNYGGSTGYGREYRERLLGQWGVVDVDDVIAAARGLAESGRADPRRLAIAGGSAGGWTVLCAVTASDTFSAGISRYGVADLRRLAEDTHDFESHYLDSMVGPLPDAEERYIERSPLSHLERLTTPMLIEQGLDDHVVPPSQSEAVRDALAANGVPHAYLAFAGEGHGFRLAATVARSLEAELAFLGQIFGFEPPGVPALDLD</sequence>
<protein>
    <submittedName>
        <fullName evidence="2">Prolyl oligopeptidase family serine peptidase</fullName>
    </submittedName>
</protein>
<organism evidence="2 3">
    <name type="scientific">Microbacterium deminutum</name>
    <dbReference type="NCBI Taxonomy" id="344164"/>
    <lineage>
        <taxon>Bacteria</taxon>
        <taxon>Bacillati</taxon>
        <taxon>Actinomycetota</taxon>
        <taxon>Actinomycetes</taxon>
        <taxon>Micrococcales</taxon>
        <taxon>Microbacteriaceae</taxon>
        <taxon>Microbacterium</taxon>
    </lineage>
</organism>
<evidence type="ECO:0000313" key="2">
    <source>
        <dbReference type="EMBL" id="GAA1948030.1"/>
    </source>
</evidence>
<evidence type="ECO:0000259" key="1">
    <source>
        <dbReference type="Pfam" id="PF00326"/>
    </source>
</evidence>
<dbReference type="EMBL" id="BAAAOG010000001">
    <property type="protein sequence ID" value="GAA1948030.1"/>
    <property type="molecule type" value="Genomic_DNA"/>
</dbReference>
<accession>A0ABP5BMR5</accession>
<dbReference type="InterPro" id="IPR029058">
    <property type="entry name" value="AB_hydrolase_fold"/>
</dbReference>
<dbReference type="SUPFAM" id="SSF82171">
    <property type="entry name" value="DPP6 N-terminal domain-like"/>
    <property type="match status" value="1"/>
</dbReference>
<proteinExistence type="predicted"/>
<comment type="caution">
    <text evidence="2">The sequence shown here is derived from an EMBL/GenBank/DDBJ whole genome shotgun (WGS) entry which is preliminary data.</text>
</comment>
<dbReference type="PANTHER" id="PTHR43056:SF5">
    <property type="entry name" value="PEPTIDASE S9 PROLYL OLIGOPEPTIDASE CATALYTIC DOMAIN-CONTAINING PROTEIN"/>
    <property type="match status" value="1"/>
</dbReference>
<dbReference type="Pfam" id="PF00326">
    <property type="entry name" value="Peptidase_S9"/>
    <property type="match status" value="1"/>
</dbReference>
<reference evidence="3" key="1">
    <citation type="journal article" date="2019" name="Int. J. Syst. Evol. Microbiol.">
        <title>The Global Catalogue of Microorganisms (GCM) 10K type strain sequencing project: providing services to taxonomists for standard genome sequencing and annotation.</title>
        <authorList>
            <consortium name="The Broad Institute Genomics Platform"/>
            <consortium name="The Broad Institute Genome Sequencing Center for Infectious Disease"/>
            <person name="Wu L."/>
            <person name="Ma J."/>
        </authorList>
    </citation>
    <scope>NUCLEOTIDE SEQUENCE [LARGE SCALE GENOMIC DNA]</scope>
    <source>
        <strain evidence="3">JCM 14901</strain>
    </source>
</reference>
<dbReference type="Proteomes" id="UP001499933">
    <property type="component" value="Unassembled WGS sequence"/>
</dbReference>
<keyword evidence="3" id="KW-1185">Reference proteome</keyword>
<dbReference type="InterPro" id="IPR001375">
    <property type="entry name" value="Peptidase_S9_cat"/>
</dbReference>
<dbReference type="Gene3D" id="3.40.50.1820">
    <property type="entry name" value="alpha/beta hydrolase"/>
    <property type="match status" value="1"/>
</dbReference>
<dbReference type="SUPFAM" id="SSF53474">
    <property type="entry name" value="alpha/beta-Hydrolases"/>
    <property type="match status" value="1"/>
</dbReference>
<feature type="domain" description="Peptidase S9 prolyl oligopeptidase catalytic" evidence="1">
    <location>
        <begin position="448"/>
        <end position="652"/>
    </location>
</feature>
<evidence type="ECO:0000313" key="3">
    <source>
        <dbReference type="Proteomes" id="UP001499933"/>
    </source>
</evidence>
<dbReference type="InterPro" id="IPR050585">
    <property type="entry name" value="Xaa-Pro_dipeptidyl-ppase/CocE"/>
</dbReference>
<dbReference type="PANTHER" id="PTHR43056">
    <property type="entry name" value="PEPTIDASE S9 PROLYL OLIGOPEPTIDASE"/>
    <property type="match status" value="1"/>
</dbReference>
<name>A0ABP5BMR5_9MICO</name>
<gene>
    <name evidence="2" type="ORF">GCM10009776_07550</name>
</gene>